<keyword evidence="4 8" id="KW-1133">Transmembrane helix</keyword>
<evidence type="ECO:0000313" key="10">
    <source>
        <dbReference type="EMBL" id="PQO31431.1"/>
    </source>
</evidence>
<proteinExistence type="inferred from homology"/>
<feature type="region of interest" description="Disordered" evidence="7">
    <location>
        <begin position="1"/>
        <end position="33"/>
    </location>
</feature>
<evidence type="ECO:0000256" key="6">
    <source>
        <dbReference type="RuleBase" id="RU004057"/>
    </source>
</evidence>
<comment type="subcellular location">
    <subcellularLocation>
        <location evidence="1">Cell membrane</location>
        <topology evidence="1">Multi-pass membrane protein</topology>
    </subcellularLocation>
    <subcellularLocation>
        <location evidence="6">Membrane</location>
        <topology evidence="6">Multi-pass membrane protein</topology>
    </subcellularLocation>
</comment>
<name>A0A2S8FGX0_9BACT</name>
<dbReference type="InterPro" id="IPR050790">
    <property type="entry name" value="ExbB/TolQ_transport"/>
</dbReference>
<gene>
    <name evidence="10" type="ORF">C5Y96_12920</name>
</gene>
<dbReference type="PANTHER" id="PTHR30625">
    <property type="entry name" value="PROTEIN TOLQ"/>
    <property type="match status" value="1"/>
</dbReference>
<feature type="transmembrane region" description="Helical" evidence="8">
    <location>
        <begin position="153"/>
        <end position="176"/>
    </location>
</feature>
<keyword evidence="5 8" id="KW-0472">Membrane</keyword>
<evidence type="ECO:0000256" key="2">
    <source>
        <dbReference type="ARBA" id="ARBA00022475"/>
    </source>
</evidence>
<dbReference type="OrthoDB" id="9809716at2"/>
<dbReference type="AlphaFoldDB" id="A0A2S8FGX0"/>
<comment type="caution">
    <text evidence="10">The sequence shown here is derived from an EMBL/GenBank/DDBJ whole genome shotgun (WGS) entry which is preliminary data.</text>
</comment>
<accession>A0A2S8FGX0</accession>
<protein>
    <submittedName>
        <fullName evidence="10">Peptide transporter TolQ</fullName>
    </submittedName>
</protein>
<dbReference type="Pfam" id="PF01618">
    <property type="entry name" value="MotA_ExbB"/>
    <property type="match status" value="1"/>
</dbReference>
<dbReference type="InterPro" id="IPR002898">
    <property type="entry name" value="MotA_ExbB_proton_chnl"/>
</dbReference>
<evidence type="ECO:0000256" key="4">
    <source>
        <dbReference type="ARBA" id="ARBA00022989"/>
    </source>
</evidence>
<feature type="transmembrane region" description="Helical" evidence="8">
    <location>
        <begin position="43"/>
        <end position="71"/>
    </location>
</feature>
<evidence type="ECO:0000259" key="9">
    <source>
        <dbReference type="Pfam" id="PF01618"/>
    </source>
</evidence>
<sequence>MLGGGSSLLPTAGPQSVSAQDSAPVTPPADPPAAAPEKTGFIDIVLSGGIVGGLILVFLLALSMTAAYLVFEQAMTIRKTEIMPPELGDTVRDHLLAGKVQEAERACRERPSFLSFVLLSGIAELDGGWTAVEKALEDATAEQSARLFRKIEYLSVIGNIAPMVGLLGTVTGMIFAFQQVAATQGAAGAGDLAEGIYQALVTTVGGLLVAIPSLGAFAIFRNWVDELVAEAAYVAQQVFTPLKRRKRQAASQAARS</sequence>
<dbReference type="EMBL" id="PUIA01000037">
    <property type="protein sequence ID" value="PQO31431.1"/>
    <property type="molecule type" value="Genomic_DNA"/>
</dbReference>
<keyword evidence="6" id="KW-0813">Transport</keyword>
<keyword evidence="6" id="KW-0653">Protein transport</keyword>
<feature type="transmembrane region" description="Helical" evidence="8">
    <location>
        <begin position="196"/>
        <end position="220"/>
    </location>
</feature>
<keyword evidence="2" id="KW-1003">Cell membrane</keyword>
<feature type="domain" description="MotA/TolQ/ExbB proton channel" evidence="9">
    <location>
        <begin position="130"/>
        <end position="230"/>
    </location>
</feature>
<dbReference type="Proteomes" id="UP000240009">
    <property type="component" value="Unassembled WGS sequence"/>
</dbReference>
<evidence type="ECO:0000256" key="1">
    <source>
        <dbReference type="ARBA" id="ARBA00004651"/>
    </source>
</evidence>
<evidence type="ECO:0000256" key="5">
    <source>
        <dbReference type="ARBA" id="ARBA00023136"/>
    </source>
</evidence>
<reference evidence="10 11" key="1">
    <citation type="submission" date="2018-02" db="EMBL/GenBank/DDBJ databases">
        <title>Comparative genomes isolates from brazilian mangrove.</title>
        <authorList>
            <person name="Araujo J.E."/>
            <person name="Taketani R.G."/>
            <person name="Silva M.C.P."/>
            <person name="Loureco M.V."/>
            <person name="Andreote F.D."/>
        </authorList>
    </citation>
    <scope>NUCLEOTIDE SEQUENCE [LARGE SCALE GENOMIC DNA]</scope>
    <source>
        <strain evidence="10 11">HEX-2 MGV</strain>
    </source>
</reference>
<dbReference type="GO" id="GO:0005886">
    <property type="term" value="C:plasma membrane"/>
    <property type="evidence" value="ECO:0007669"/>
    <property type="project" value="UniProtKB-SubCell"/>
</dbReference>
<organism evidence="10 11">
    <name type="scientific">Blastopirellula marina</name>
    <dbReference type="NCBI Taxonomy" id="124"/>
    <lineage>
        <taxon>Bacteria</taxon>
        <taxon>Pseudomonadati</taxon>
        <taxon>Planctomycetota</taxon>
        <taxon>Planctomycetia</taxon>
        <taxon>Pirellulales</taxon>
        <taxon>Pirellulaceae</taxon>
        <taxon>Blastopirellula</taxon>
    </lineage>
</organism>
<evidence type="ECO:0000313" key="11">
    <source>
        <dbReference type="Proteomes" id="UP000240009"/>
    </source>
</evidence>
<dbReference type="PANTHER" id="PTHR30625:SF17">
    <property type="entry name" value="TOLQ-RELATED"/>
    <property type="match status" value="1"/>
</dbReference>
<comment type="similarity">
    <text evidence="6">Belongs to the exbB/tolQ family.</text>
</comment>
<evidence type="ECO:0000256" key="8">
    <source>
        <dbReference type="SAM" id="Phobius"/>
    </source>
</evidence>
<keyword evidence="3 8" id="KW-0812">Transmembrane</keyword>
<dbReference type="GO" id="GO:0017038">
    <property type="term" value="P:protein import"/>
    <property type="evidence" value="ECO:0007669"/>
    <property type="project" value="TreeGrafter"/>
</dbReference>
<evidence type="ECO:0000256" key="7">
    <source>
        <dbReference type="SAM" id="MobiDB-lite"/>
    </source>
</evidence>
<evidence type="ECO:0000256" key="3">
    <source>
        <dbReference type="ARBA" id="ARBA00022692"/>
    </source>
</evidence>